<evidence type="ECO:0000313" key="1">
    <source>
        <dbReference type="EMBL" id="CZT05995.1"/>
    </source>
</evidence>
<gene>
    <name evidence="1" type="ORF">RCO7_05190</name>
</gene>
<dbReference type="InParanoid" id="A0A1E1L6A4"/>
<name>A0A1E1L6A4_9HELO</name>
<accession>A0A1E1L6A4</accession>
<organism evidence="1 2">
    <name type="scientific">Rhynchosporium graminicola</name>
    <dbReference type="NCBI Taxonomy" id="2792576"/>
    <lineage>
        <taxon>Eukaryota</taxon>
        <taxon>Fungi</taxon>
        <taxon>Dikarya</taxon>
        <taxon>Ascomycota</taxon>
        <taxon>Pezizomycotina</taxon>
        <taxon>Leotiomycetes</taxon>
        <taxon>Helotiales</taxon>
        <taxon>Ploettnerulaceae</taxon>
        <taxon>Rhynchosporium</taxon>
    </lineage>
</organism>
<protein>
    <submittedName>
        <fullName evidence="1">Uncharacterized protein</fullName>
    </submittedName>
</protein>
<evidence type="ECO:0000313" key="2">
    <source>
        <dbReference type="Proteomes" id="UP000178129"/>
    </source>
</evidence>
<proteinExistence type="predicted"/>
<comment type="caution">
    <text evidence="1">The sequence shown here is derived from an EMBL/GenBank/DDBJ whole genome shotgun (WGS) entry which is preliminary data.</text>
</comment>
<dbReference type="EMBL" id="FJUW01000037">
    <property type="protein sequence ID" value="CZT05995.1"/>
    <property type="molecule type" value="Genomic_DNA"/>
</dbReference>
<sequence>MDLEETKSLLRVPAIKISLSNNPQKRFLIEHAIHSTKCALNDIGLFVERVRSDQDRDDTVSFLNEFALIRNLAADLTSLKSTQQVFTFLVIIDDDQDIALVEEFGTAAARDKVLDPCLRWIYNSPKHLHLQIANILPVHKRPAFSEENLILRPRRTYHNRLQKKLYMVYAADNEHAYDIGENAEWLAKLFKSSFCEIPSSKFQDHKDDNNEAKLLFYVFEFDGKKIKVDRPVAGDTFKIYQPLYPKPCPRYNGNYVRPITEQEDEEDED</sequence>
<keyword evidence="2" id="KW-1185">Reference proteome</keyword>
<dbReference type="Proteomes" id="UP000178129">
    <property type="component" value="Unassembled WGS sequence"/>
</dbReference>
<reference evidence="2" key="1">
    <citation type="submission" date="2016-03" db="EMBL/GenBank/DDBJ databases">
        <authorList>
            <person name="Ploux O."/>
        </authorList>
    </citation>
    <scope>NUCLEOTIDE SEQUENCE [LARGE SCALE GENOMIC DNA]</scope>
    <source>
        <strain evidence="2">UK7</strain>
    </source>
</reference>
<dbReference type="AlphaFoldDB" id="A0A1E1L6A4"/>